<keyword evidence="1" id="KW-0479">Metal-binding</keyword>
<dbReference type="SUPFAM" id="SSF54593">
    <property type="entry name" value="Glyoxalase/Bleomycin resistance protein/Dihydroxybiphenyl dioxygenase"/>
    <property type="match status" value="1"/>
</dbReference>
<evidence type="ECO:0000313" key="3">
    <source>
        <dbReference type="EMBL" id="XCC62660.1"/>
    </source>
</evidence>
<evidence type="ECO:0000256" key="1">
    <source>
        <dbReference type="ARBA" id="ARBA00022723"/>
    </source>
</evidence>
<dbReference type="PANTHER" id="PTHR43048">
    <property type="entry name" value="METHYLMALONYL-COA EPIMERASE"/>
    <property type="match status" value="1"/>
</dbReference>
<dbReference type="PROSITE" id="PS51819">
    <property type="entry name" value="VOC"/>
    <property type="match status" value="1"/>
</dbReference>
<proteinExistence type="predicted"/>
<organism evidence="3">
    <name type="scientific">Christensenella massiliensis</name>
    <dbReference type="NCBI Taxonomy" id="1805714"/>
    <lineage>
        <taxon>Bacteria</taxon>
        <taxon>Bacillati</taxon>
        <taxon>Bacillota</taxon>
        <taxon>Clostridia</taxon>
        <taxon>Christensenellales</taxon>
        <taxon>Christensenellaceae</taxon>
        <taxon>Christensenella</taxon>
    </lineage>
</organism>
<dbReference type="GO" id="GO:0046872">
    <property type="term" value="F:metal ion binding"/>
    <property type="evidence" value="ECO:0007669"/>
    <property type="project" value="UniProtKB-KW"/>
</dbReference>
<gene>
    <name evidence="3" type="ORF">PUP29_01655</name>
</gene>
<feature type="domain" description="VOC" evidence="2">
    <location>
        <begin position="19"/>
        <end position="142"/>
    </location>
</feature>
<reference evidence="3" key="1">
    <citation type="submission" date="2023-02" db="EMBL/GenBank/DDBJ databases">
        <title>Gut commensal Christensenella minuta modulates host metabolism via a new class of secondary bile acids.</title>
        <authorList>
            <person name="Liu C."/>
        </authorList>
    </citation>
    <scope>NUCLEOTIDE SEQUENCE</scope>
    <source>
        <strain evidence="3">CA70</strain>
    </source>
</reference>
<dbReference type="GO" id="GO:0004493">
    <property type="term" value="F:methylmalonyl-CoA epimerase activity"/>
    <property type="evidence" value="ECO:0007669"/>
    <property type="project" value="TreeGrafter"/>
</dbReference>
<evidence type="ECO:0000259" key="2">
    <source>
        <dbReference type="PROSITE" id="PS51819"/>
    </source>
</evidence>
<dbReference type="InterPro" id="IPR029068">
    <property type="entry name" value="Glyas_Bleomycin-R_OHBP_Dase"/>
</dbReference>
<protein>
    <submittedName>
        <fullName evidence="3">VOC family protein</fullName>
    </submittedName>
</protein>
<sequence>MANIRKQNNPEDKNVKISHTHHIAVNTVEIERSVSFYRDILGFQEVKRADMGPCTLVYMKISEDAYMELFDLRGNTECWVVAENCRGLRHIAFEVDDISAWNVFLKEKGIPFVQEISEMPEIGKRALLISDPNGVVVELCESIS</sequence>
<dbReference type="InterPro" id="IPR004360">
    <property type="entry name" value="Glyas_Fos-R_dOase_dom"/>
</dbReference>
<accession>A0AAU8A9D9</accession>
<dbReference type="RefSeq" id="WP_353423683.1">
    <property type="nucleotide sequence ID" value="NZ_CP117826.1"/>
</dbReference>
<dbReference type="InterPro" id="IPR037523">
    <property type="entry name" value="VOC_core"/>
</dbReference>
<dbReference type="EMBL" id="CP117826">
    <property type="protein sequence ID" value="XCC62660.1"/>
    <property type="molecule type" value="Genomic_DNA"/>
</dbReference>
<dbReference type="Gene3D" id="3.10.180.10">
    <property type="entry name" value="2,3-Dihydroxybiphenyl 1,2-Dioxygenase, domain 1"/>
    <property type="match status" value="1"/>
</dbReference>
<dbReference type="AlphaFoldDB" id="A0AAU8A9D9"/>
<dbReference type="GO" id="GO:0046491">
    <property type="term" value="P:L-methylmalonyl-CoA metabolic process"/>
    <property type="evidence" value="ECO:0007669"/>
    <property type="project" value="TreeGrafter"/>
</dbReference>
<dbReference type="PANTHER" id="PTHR43048:SF3">
    <property type="entry name" value="METHYLMALONYL-COA EPIMERASE, MITOCHONDRIAL"/>
    <property type="match status" value="1"/>
</dbReference>
<dbReference type="Pfam" id="PF00903">
    <property type="entry name" value="Glyoxalase"/>
    <property type="match status" value="1"/>
</dbReference>
<dbReference type="InterPro" id="IPR051785">
    <property type="entry name" value="MMCE/EMCE_epimerase"/>
</dbReference>
<name>A0AAU8A9D9_9FIRM</name>